<dbReference type="RefSeq" id="WP_135620723.1">
    <property type="nucleotide sequence ID" value="NZ_RQGG01000046.1"/>
</dbReference>
<sequence length="570" mass="66411">MKSFFLLLVFLFNCQISWYHTRVSMNHGDEIPISQAGLGFNANGMACFISSIPFAMEDENSKTALSKRPIIDRQFIENLRTNLNLKGIPTKHIKEVYGIPQNWPHFELMESFRTSPNFNRFKQIESMPIDETEKTKLHKFAEITDEHTYFLKVDDITSLFNGYEDCSHYYHIVYQKKEKDNYNLITFFLTLGILPTVNYENHYYAVYSRESSQKNLNLVTYKYGYRRLISLLLLPTFNFFNEVRLYNQDYRFLDHTKDQFLSSLENKKSEPLPIKYLNPVYGDVKENLYISDSGLFDTKIPVDARYAVIRDGKTNVSFYDPMHGLYKIQAINVNQKINSDIITNGIEPTLKDFIKTKLVEKIQKKYPKSNIVHESFTPEYRDGTYTFILEINKPEANLETFKKEYFVFSCFKSQSQIFILSKTFQKEYNELISPQLAEAEIIDFYSKVNFRSKYIEPKPLDLEVSMNDSKSKSGNEEDDGDDDDDDDEEEGEGEEEVAAGFSSGGEIDLGGLFSILKERTYIPKGKLDIKPGRFKFNNARFNAPKFNSGSKFHFKPSRTKNFSSPGKWRK</sequence>
<dbReference type="OrthoDB" id="341867at2"/>
<evidence type="ECO:0000256" key="1">
    <source>
        <dbReference type="SAM" id="MobiDB-lite"/>
    </source>
</evidence>
<evidence type="ECO:0000313" key="3">
    <source>
        <dbReference type="Proteomes" id="UP000297609"/>
    </source>
</evidence>
<reference evidence="2" key="1">
    <citation type="journal article" date="2019" name="PLoS Negl. Trop. Dis.">
        <title>Revisiting the worldwide diversity of Leptospira species in the environment.</title>
        <authorList>
            <person name="Vincent A.T."/>
            <person name="Schiettekatte O."/>
            <person name="Bourhy P."/>
            <person name="Veyrier F.J."/>
            <person name="Picardeau M."/>
        </authorList>
    </citation>
    <scope>NUCLEOTIDE SEQUENCE [LARGE SCALE GENOMIC DNA]</scope>
    <source>
        <strain evidence="2">201702454</strain>
    </source>
</reference>
<evidence type="ECO:0000313" key="2">
    <source>
        <dbReference type="EMBL" id="TGL48186.1"/>
    </source>
</evidence>
<feature type="compositionally biased region" description="Acidic residues" evidence="1">
    <location>
        <begin position="476"/>
        <end position="497"/>
    </location>
</feature>
<keyword evidence="3" id="KW-1185">Reference proteome</keyword>
<dbReference type="Proteomes" id="UP000297609">
    <property type="component" value="Unassembled WGS sequence"/>
</dbReference>
<organism evidence="2 3">
    <name type="scientific">Leptospira kemamanensis</name>
    <dbReference type="NCBI Taxonomy" id="2484942"/>
    <lineage>
        <taxon>Bacteria</taxon>
        <taxon>Pseudomonadati</taxon>
        <taxon>Spirochaetota</taxon>
        <taxon>Spirochaetia</taxon>
        <taxon>Leptospirales</taxon>
        <taxon>Leptospiraceae</taxon>
        <taxon>Leptospira</taxon>
    </lineage>
</organism>
<feature type="region of interest" description="Disordered" evidence="1">
    <location>
        <begin position="545"/>
        <end position="570"/>
    </location>
</feature>
<protein>
    <submittedName>
        <fullName evidence="2">Uncharacterized protein</fullName>
    </submittedName>
</protein>
<comment type="caution">
    <text evidence="2">The sequence shown here is derived from an EMBL/GenBank/DDBJ whole genome shotgun (WGS) entry which is preliminary data.</text>
</comment>
<dbReference type="AlphaFoldDB" id="A0A4R9JPD4"/>
<name>A0A4R9JPD4_9LEPT</name>
<proteinExistence type="predicted"/>
<accession>A0A4R9JPD4</accession>
<dbReference type="EMBL" id="RQGG01000046">
    <property type="protein sequence ID" value="TGL48186.1"/>
    <property type="molecule type" value="Genomic_DNA"/>
</dbReference>
<gene>
    <name evidence="2" type="ORF">EHQ59_15860</name>
</gene>
<feature type="region of interest" description="Disordered" evidence="1">
    <location>
        <begin position="465"/>
        <end position="505"/>
    </location>
</feature>